<dbReference type="STRING" id="326424.FRAAL6783"/>
<keyword evidence="2" id="KW-0012">Acyltransferase</keyword>
<dbReference type="CDD" id="cd04301">
    <property type="entry name" value="NAT_SF"/>
    <property type="match status" value="2"/>
</dbReference>
<dbReference type="KEGG" id="fal:FRAAL6783"/>
<evidence type="ECO:0000259" key="3">
    <source>
        <dbReference type="PROSITE" id="PS51186"/>
    </source>
</evidence>
<evidence type="ECO:0000256" key="2">
    <source>
        <dbReference type="ARBA" id="ARBA00023315"/>
    </source>
</evidence>
<dbReference type="Pfam" id="PF13673">
    <property type="entry name" value="Acetyltransf_10"/>
    <property type="match status" value="1"/>
</dbReference>
<dbReference type="eggNOG" id="COG2153">
    <property type="taxonomic scope" value="Bacteria"/>
</dbReference>
<reference evidence="4 5" key="1">
    <citation type="journal article" date="2007" name="Genome Res.">
        <title>Genome characteristics of facultatively symbiotic Frankia sp. strains reflect host range and host plant biogeography.</title>
        <authorList>
            <person name="Normand P."/>
            <person name="Lapierre P."/>
            <person name="Tisa L.S."/>
            <person name="Gogarten J.P."/>
            <person name="Alloisio N."/>
            <person name="Bagnarol E."/>
            <person name="Bassi C.A."/>
            <person name="Berry A.M."/>
            <person name="Bickhart D.M."/>
            <person name="Choisne N."/>
            <person name="Couloux A."/>
            <person name="Cournoyer B."/>
            <person name="Cruveiller S."/>
            <person name="Daubin V."/>
            <person name="Demange N."/>
            <person name="Francino M.P."/>
            <person name="Goltsman E."/>
            <person name="Huang Y."/>
            <person name="Kopp O.R."/>
            <person name="Labarre L."/>
            <person name="Lapidus A."/>
            <person name="Lavire C."/>
            <person name="Marechal J."/>
            <person name="Martinez M."/>
            <person name="Mastronunzio J.E."/>
            <person name="Mullin B.C."/>
            <person name="Niemann J."/>
            <person name="Pujic P."/>
            <person name="Rawnsley T."/>
            <person name="Rouy Z."/>
            <person name="Schenowitz C."/>
            <person name="Sellstedt A."/>
            <person name="Tavares F."/>
            <person name="Tomkins J.P."/>
            <person name="Vallenet D."/>
            <person name="Valverde C."/>
            <person name="Wall L.G."/>
            <person name="Wang Y."/>
            <person name="Medigue C."/>
            <person name="Benson D.R."/>
        </authorList>
    </citation>
    <scope>NUCLEOTIDE SEQUENCE [LARGE SCALE GENOMIC DNA]</scope>
    <source>
        <strain evidence="5">DSM 45986 / CECT 9034 / ACN14a</strain>
    </source>
</reference>
<protein>
    <submittedName>
        <fullName evidence="4">N-acetyltransferase</fullName>
    </submittedName>
</protein>
<evidence type="ECO:0000313" key="4">
    <source>
        <dbReference type="EMBL" id="CAJ65406.1"/>
    </source>
</evidence>
<sequence>MPPPIGPVPVSGRAGDAAVTVVAGTPPRTALDLRYEVFVREQGVPPELEYDGLDATADHAVVLDDDGRAVATARLLDPGPHRPDAEPVGIIGRVAVSAAWRGRGLGRLVTAALEARAGERGLPAVELHAQARVADFYTRQGYRPIGEPDVEAGIEHVWMRRELLPGLRRVRDSDAAALQELIATVWAEYPGCVLDVDAEEPWLRAPGSAHAAGTGEPARAMWVVSADAAGPIGAGPAGGVLASVAVWARPAADPAAAADPGAAAELKTLYVSALVRRRGLGAALVHRAEREARRWAARQMRLWTDTRFTDAHRLYRRLGYQATGHSRDLHDLSATTEIEFRRPLSSPAGTNEVPTS</sequence>
<evidence type="ECO:0000313" key="5">
    <source>
        <dbReference type="Proteomes" id="UP000000657"/>
    </source>
</evidence>
<dbReference type="Gene3D" id="3.40.630.30">
    <property type="match status" value="2"/>
</dbReference>
<dbReference type="PROSITE" id="PS51186">
    <property type="entry name" value="GNAT"/>
    <property type="match status" value="2"/>
</dbReference>
<proteinExistence type="predicted"/>
<gene>
    <name evidence="4" type="ordered locus">FRAAL6783</name>
</gene>
<dbReference type="eggNOG" id="COG0456">
    <property type="taxonomic scope" value="Bacteria"/>
</dbReference>
<dbReference type="Pfam" id="PF00583">
    <property type="entry name" value="Acetyltransf_1"/>
    <property type="match status" value="1"/>
</dbReference>
<dbReference type="SUPFAM" id="SSF55729">
    <property type="entry name" value="Acyl-CoA N-acyltransferases (Nat)"/>
    <property type="match status" value="2"/>
</dbReference>
<dbReference type="EMBL" id="CT573213">
    <property type="protein sequence ID" value="CAJ65406.1"/>
    <property type="molecule type" value="Genomic_DNA"/>
</dbReference>
<dbReference type="PANTHER" id="PTHR43877:SF2">
    <property type="entry name" value="AMINOALKYLPHOSPHONATE N-ACETYLTRANSFERASE-RELATED"/>
    <property type="match status" value="1"/>
</dbReference>
<organism evidence="4 5">
    <name type="scientific">Frankia alni (strain DSM 45986 / CECT 9034 / ACN14a)</name>
    <dbReference type="NCBI Taxonomy" id="326424"/>
    <lineage>
        <taxon>Bacteria</taxon>
        <taxon>Bacillati</taxon>
        <taxon>Actinomycetota</taxon>
        <taxon>Actinomycetes</taxon>
        <taxon>Frankiales</taxon>
        <taxon>Frankiaceae</taxon>
        <taxon>Frankia</taxon>
    </lineage>
</organism>
<dbReference type="GO" id="GO:0016747">
    <property type="term" value="F:acyltransferase activity, transferring groups other than amino-acyl groups"/>
    <property type="evidence" value="ECO:0007669"/>
    <property type="project" value="InterPro"/>
</dbReference>
<name>Q0RAY4_FRAAA</name>
<dbReference type="InterPro" id="IPR016181">
    <property type="entry name" value="Acyl_CoA_acyltransferase"/>
</dbReference>
<dbReference type="HOGENOM" id="CLU_820740_0_0_11"/>
<feature type="domain" description="N-acetyltransferase" evidence="3">
    <location>
        <begin position="165"/>
        <end position="345"/>
    </location>
</feature>
<keyword evidence="5" id="KW-1185">Reference proteome</keyword>
<accession>Q0RAY4</accession>
<evidence type="ECO:0000256" key="1">
    <source>
        <dbReference type="ARBA" id="ARBA00022679"/>
    </source>
</evidence>
<dbReference type="AlphaFoldDB" id="Q0RAY4"/>
<keyword evidence="1" id="KW-0808">Transferase</keyword>
<dbReference type="PANTHER" id="PTHR43877">
    <property type="entry name" value="AMINOALKYLPHOSPHONATE N-ACETYLTRANSFERASE-RELATED-RELATED"/>
    <property type="match status" value="1"/>
</dbReference>
<feature type="domain" description="N-acetyltransferase" evidence="3">
    <location>
        <begin position="19"/>
        <end position="164"/>
    </location>
</feature>
<dbReference type="Proteomes" id="UP000000657">
    <property type="component" value="Chromosome"/>
</dbReference>
<dbReference type="InterPro" id="IPR000182">
    <property type="entry name" value="GNAT_dom"/>
</dbReference>
<dbReference type="InterPro" id="IPR050832">
    <property type="entry name" value="Bact_Acetyltransf"/>
</dbReference>